<dbReference type="InterPro" id="IPR036188">
    <property type="entry name" value="FAD/NAD-bd_sf"/>
</dbReference>
<dbReference type="Proteomes" id="UP000653565">
    <property type="component" value="Unassembled WGS sequence"/>
</dbReference>
<dbReference type="GO" id="GO:0050660">
    <property type="term" value="F:flavin adenine dinucleotide binding"/>
    <property type="evidence" value="ECO:0007669"/>
    <property type="project" value="InterPro"/>
</dbReference>
<evidence type="ECO:0000256" key="3">
    <source>
        <dbReference type="ARBA" id="ARBA00022827"/>
    </source>
</evidence>
<comment type="caution">
    <text evidence="6">The sequence shown here is derived from an EMBL/GenBank/DDBJ whole genome shotgun (WGS) entry which is preliminary data.</text>
</comment>
<dbReference type="GO" id="GO:0050661">
    <property type="term" value="F:NADP binding"/>
    <property type="evidence" value="ECO:0007669"/>
    <property type="project" value="InterPro"/>
</dbReference>
<name>A0A8H4HBM4_9EURO</name>
<evidence type="ECO:0000256" key="2">
    <source>
        <dbReference type="ARBA" id="ARBA00022630"/>
    </source>
</evidence>
<dbReference type="SUPFAM" id="SSF51905">
    <property type="entry name" value="FAD/NAD(P)-binding domain"/>
    <property type="match status" value="1"/>
</dbReference>
<protein>
    <recommendedName>
        <fullName evidence="8">Flavin-containing monooxygenase</fullName>
    </recommendedName>
</protein>
<dbReference type="InterPro" id="IPR020946">
    <property type="entry name" value="Flavin_mOase-like"/>
</dbReference>
<dbReference type="InterPro" id="IPR050346">
    <property type="entry name" value="FMO-like"/>
</dbReference>
<keyword evidence="5" id="KW-0560">Oxidoreductase</keyword>
<dbReference type="EMBL" id="JAAAPX010000001">
    <property type="protein sequence ID" value="KAF4245589.1"/>
    <property type="molecule type" value="Genomic_DNA"/>
</dbReference>
<evidence type="ECO:0000256" key="4">
    <source>
        <dbReference type="ARBA" id="ARBA00022857"/>
    </source>
</evidence>
<dbReference type="PIRSF" id="PIRSF000332">
    <property type="entry name" value="FMO"/>
    <property type="match status" value="1"/>
</dbReference>
<dbReference type="Pfam" id="PF00743">
    <property type="entry name" value="FMO-like"/>
    <property type="match status" value="2"/>
</dbReference>
<comment type="similarity">
    <text evidence="1">Belongs to the FMO family.</text>
</comment>
<proteinExistence type="inferred from homology"/>
<dbReference type="PRINTS" id="PR00370">
    <property type="entry name" value="FMOXYGENASE"/>
</dbReference>
<dbReference type="Gene3D" id="3.50.50.60">
    <property type="entry name" value="FAD/NAD(P)-binding domain"/>
    <property type="match status" value="4"/>
</dbReference>
<keyword evidence="2" id="KW-0285">Flavoprotein</keyword>
<sequence length="413" mass="45577">MVSGGSTPYYSDLYHERVPSISGLATAKQCLAERFSVTVFEAHDNIGGQWYYEEPDPATSEVQSSMPIPGFLRPSGFHAVSHDYADYFGLKEHILFNTRVVSCQQVEDNRWKIKYTTEQEKPTETVYDALLVCSGKSTKPHIPTFRGMEEGFSGKRVAIIGFGNLAADVASEICGQTEECHLVTRRGGPVLAIGAPGVHLEMVPDNTRPARGGKIVTTGDDILGANPAIHSSLIENIKVGRITPHRASVGEITATGLSLTNGETIDNLDAIILCTGYDIDYPFISDNCYCSKHSKFMDSRNSVHLYRLTVPHVRNLFIMGVFQLPGPIQPAVELQARWVTAILTGRIMLPPAGRMSELIASEEEEGGRQWIHSDRHTVFAHFLPYCDSLANDLGAAPIFRRRLLRIFTSNPIE</sequence>
<dbReference type="Pfam" id="PF13450">
    <property type="entry name" value="NAD_binding_8"/>
    <property type="match status" value="1"/>
</dbReference>
<evidence type="ECO:0000313" key="6">
    <source>
        <dbReference type="EMBL" id="KAF4245589.1"/>
    </source>
</evidence>
<evidence type="ECO:0000313" key="7">
    <source>
        <dbReference type="Proteomes" id="UP000653565"/>
    </source>
</evidence>
<dbReference type="OrthoDB" id="66881at2759"/>
<accession>A0A8H4HBM4</accession>
<reference evidence="6" key="2">
    <citation type="submission" date="2020-04" db="EMBL/GenBank/DDBJ databases">
        <authorList>
            <person name="Santos R.A.C."/>
            <person name="Steenwyk J.L."/>
            <person name="Rivero-Menendez O."/>
            <person name="Mead M.E."/>
            <person name="Silva L.P."/>
            <person name="Bastos R.W."/>
            <person name="Alastruey-Izquierdo A."/>
            <person name="Goldman G.H."/>
            <person name="Rokas A."/>
        </authorList>
    </citation>
    <scope>NUCLEOTIDE SEQUENCE</scope>
    <source>
        <strain evidence="6">CNM-CM6805</strain>
    </source>
</reference>
<keyword evidence="4" id="KW-0521">NADP</keyword>
<organism evidence="6 7">
    <name type="scientific">Aspergillus fumigatiaffinis</name>
    <dbReference type="NCBI Taxonomy" id="340414"/>
    <lineage>
        <taxon>Eukaryota</taxon>
        <taxon>Fungi</taxon>
        <taxon>Dikarya</taxon>
        <taxon>Ascomycota</taxon>
        <taxon>Pezizomycotina</taxon>
        <taxon>Eurotiomycetes</taxon>
        <taxon>Eurotiomycetidae</taxon>
        <taxon>Eurotiales</taxon>
        <taxon>Aspergillaceae</taxon>
        <taxon>Aspergillus</taxon>
        <taxon>Aspergillus subgen. Fumigati</taxon>
    </lineage>
</organism>
<dbReference type="InterPro" id="IPR000960">
    <property type="entry name" value="Flavin_mOase"/>
</dbReference>
<dbReference type="AlphaFoldDB" id="A0A8H4HBM4"/>
<reference evidence="6" key="1">
    <citation type="journal article" date="2020" name="bioRxiv">
        <title>Genomic and phenotypic heterogeneity of clinical isolates of the human pathogens Aspergillus fumigatus, Aspergillus lentulus and Aspergillus fumigatiaffinis.</title>
        <authorList>
            <person name="dos Santos R.A.C."/>
            <person name="Steenwyk J.L."/>
            <person name="Rivero-Menendez O."/>
            <person name="Mead M.E."/>
            <person name="Silva L.P."/>
            <person name="Bastos R.W."/>
            <person name="Alastruey-Izquierdo A."/>
            <person name="Goldman G.H."/>
            <person name="Rokas A."/>
        </authorList>
    </citation>
    <scope>NUCLEOTIDE SEQUENCE</scope>
    <source>
        <strain evidence="6">CNM-CM6805</strain>
    </source>
</reference>
<evidence type="ECO:0000256" key="5">
    <source>
        <dbReference type="ARBA" id="ARBA00023002"/>
    </source>
</evidence>
<keyword evidence="7" id="KW-1185">Reference proteome</keyword>
<keyword evidence="3" id="KW-0274">FAD</keyword>
<gene>
    <name evidence="6" type="ORF">CNMCM6805_003533</name>
</gene>
<evidence type="ECO:0000256" key="1">
    <source>
        <dbReference type="ARBA" id="ARBA00009183"/>
    </source>
</evidence>
<dbReference type="GO" id="GO:0004499">
    <property type="term" value="F:N,N-dimethylaniline monooxygenase activity"/>
    <property type="evidence" value="ECO:0007669"/>
    <property type="project" value="InterPro"/>
</dbReference>
<evidence type="ECO:0008006" key="8">
    <source>
        <dbReference type="Google" id="ProtNLM"/>
    </source>
</evidence>
<dbReference type="PANTHER" id="PTHR23023">
    <property type="entry name" value="DIMETHYLANILINE MONOOXYGENASE"/>
    <property type="match status" value="1"/>
</dbReference>